<sequence>MRLVLSNERVRNTVMTNEIGQVIYKASTPFRLGTRTTTLYKVVPNEDPEDMLDGFEAIGEIVWHMIGPSTMRLHGEEMKTNQFISRKGVFWWKKRTFTAPNSRSYKWDIDFLIVRMSPGMMRQDKSWRGHIDEATLKSILIWRIYWTR</sequence>
<dbReference type="EMBL" id="KN822005">
    <property type="protein sequence ID" value="KIM69862.1"/>
    <property type="molecule type" value="Genomic_DNA"/>
</dbReference>
<accession>A0A0C3AY01</accession>
<organism evidence="2 3">
    <name type="scientific">Scleroderma citrinum Foug A</name>
    <dbReference type="NCBI Taxonomy" id="1036808"/>
    <lineage>
        <taxon>Eukaryota</taxon>
        <taxon>Fungi</taxon>
        <taxon>Dikarya</taxon>
        <taxon>Basidiomycota</taxon>
        <taxon>Agaricomycotina</taxon>
        <taxon>Agaricomycetes</taxon>
        <taxon>Agaricomycetidae</taxon>
        <taxon>Boletales</taxon>
        <taxon>Sclerodermatineae</taxon>
        <taxon>Sclerodermataceae</taxon>
        <taxon>Scleroderma</taxon>
    </lineage>
</organism>
<reference evidence="2 3" key="1">
    <citation type="submission" date="2014-04" db="EMBL/GenBank/DDBJ databases">
        <authorList>
            <consortium name="DOE Joint Genome Institute"/>
            <person name="Kuo A."/>
            <person name="Kohler A."/>
            <person name="Nagy L.G."/>
            <person name="Floudas D."/>
            <person name="Copeland A."/>
            <person name="Barry K.W."/>
            <person name="Cichocki N."/>
            <person name="Veneault-Fourrey C."/>
            <person name="LaButti K."/>
            <person name="Lindquist E.A."/>
            <person name="Lipzen A."/>
            <person name="Lundell T."/>
            <person name="Morin E."/>
            <person name="Murat C."/>
            <person name="Sun H."/>
            <person name="Tunlid A."/>
            <person name="Henrissat B."/>
            <person name="Grigoriev I.V."/>
            <person name="Hibbett D.S."/>
            <person name="Martin F."/>
            <person name="Nordberg H.P."/>
            <person name="Cantor M.N."/>
            <person name="Hua S.X."/>
        </authorList>
    </citation>
    <scope>NUCLEOTIDE SEQUENCE [LARGE SCALE GENOMIC DNA]</scope>
    <source>
        <strain evidence="2 3">Foug A</strain>
    </source>
</reference>
<dbReference type="STRING" id="1036808.A0A0C3AY01"/>
<dbReference type="InParanoid" id="A0A0C3AY01"/>
<gene>
    <name evidence="2" type="ORF">SCLCIDRAFT_1207137</name>
</gene>
<reference evidence="3" key="2">
    <citation type="submission" date="2015-01" db="EMBL/GenBank/DDBJ databases">
        <title>Evolutionary Origins and Diversification of the Mycorrhizal Mutualists.</title>
        <authorList>
            <consortium name="DOE Joint Genome Institute"/>
            <consortium name="Mycorrhizal Genomics Consortium"/>
            <person name="Kohler A."/>
            <person name="Kuo A."/>
            <person name="Nagy L.G."/>
            <person name="Floudas D."/>
            <person name="Copeland A."/>
            <person name="Barry K.W."/>
            <person name="Cichocki N."/>
            <person name="Veneault-Fourrey C."/>
            <person name="LaButti K."/>
            <person name="Lindquist E.A."/>
            <person name="Lipzen A."/>
            <person name="Lundell T."/>
            <person name="Morin E."/>
            <person name="Murat C."/>
            <person name="Riley R."/>
            <person name="Ohm R."/>
            <person name="Sun H."/>
            <person name="Tunlid A."/>
            <person name="Henrissat B."/>
            <person name="Grigoriev I.V."/>
            <person name="Hibbett D.S."/>
            <person name="Martin F."/>
        </authorList>
    </citation>
    <scope>NUCLEOTIDE SEQUENCE [LARGE SCALE GENOMIC DNA]</scope>
    <source>
        <strain evidence="3">Foug A</strain>
    </source>
</reference>
<evidence type="ECO:0000313" key="3">
    <source>
        <dbReference type="Proteomes" id="UP000053989"/>
    </source>
</evidence>
<feature type="domain" description="DUF6593" evidence="1">
    <location>
        <begin position="10"/>
        <end position="110"/>
    </location>
</feature>
<evidence type="ECO:0000313" key="2">
    <source>
        <dbReference type="EMBL" id="KIM69862.1"/>
    </source>
</evidence>
<dbReference type="HOGENOM" id="CLU_1759880_0_0_1"/>
<dbReference type="Proteomes" id="UP000053989">
    <property type="component" value="Unassembled WGS sequence"/>
</dbReference>
<dbReference type="Pfam" id="PF20236">
    <property type="entry name" value="DUF6593"/>
    <property type="match status" value="1"/>
</dbReference>
<evidence type="ECO:0000259" key="1">
    <source>
        <dbReference type="Pfam" id="PF20236"/>
    </source>
</evidence>
<protein>
    <recommendedName>
        <fullName evidence="1">DUF6593 domain-containing protein</fullName>
    </recommendedName>
</protein>
<dbReference type="OrthoDB" id="3360976at2759"/>
<dbReference type="AlphaFoldDB" id="A0A0C3AY01"/>
<keyword evidence="3" id="KW-1185">Reference proteome</keyword>
<proteinExistence type="predicted"/>
<name>A0A0C3AY01_9AGAM</name>
<dbReference type="InterPro" id="IPR046528">
    <property type="entry name" value="DUF6593"/>
</dbReference>